<dbReference type="EMBL" id="BMUL01000010">
    <property type="protein sequence ID" value="GHA93181.1"/>
    <property type="molecule type" value="Genomic_DNA"/>
</dbReference>
<reference evidence="2" key="2">
    <citation type="submission" date="2020-09" db="EMBL/GenBank/DDBJ databases">
        <authorList>
            <person name="Sun Q."/>
            <person name="Ohkuma M."/>
        </authorList>
    </citation>
    <scope>NUCLEOTIDE SEQUENCE</scope>
    <source>
        <strain evidence="2">JCM 4518</strain>
    </source>
</reference>
<evidence type="ECO:0000313" key="3">
    <source>
        <dbReference type="Proteomes" id="UP000644020"/>
    </source>
</evidence>
<protein>
    <recommendedName>
        <fullName evidence="1">N-acetyltransferase domain-containing protein</fullName>
    </recommendedName>
</protein>
<evidence type="ECO:0000313" key="2">
    <source>
        <dbReference type="EMBL" id="GHA93181.1"/>
    </source>
</evidence>
<dbReference type="GO" id="GO:0016747">
    <property type="term" value="F:acyltransferase activity, transferring groups other than amino-acyl groups"/>
    <property type="evidence" value="ECO:0007669"/>
    <property type="project" value="InterPro"/>
</dbReference>
<name>A0A918T4T5_9ACTN</name>
<comment type="caution">
    <text evidence="2">The sequence shown here is derived from an EMBL/GenBank/DDBJ whole genome shotgun (WGS) entry which is preliminary data.</text>
</comment>
<dbReference type="InterPro" id="IPR000182">
    <property type="entry name" value="GNAT_dom"/>
</dbReference>
<dbReference type="SUPFAM" id="SSF55729">
    <property type="entry name" value="Acyl-CoA N-acyltransferases (Nat)"/>
    <property type="match status" value="1"/>
</dbReference>
<dbReference type="InterPro" id="IPR016181">
    <property type="entry name" value="Acyl_CoA_acyltransferase"/>
</dbReference>
<dbReference type="PROSITE" id="PS51186">
    <property type="entry name" value="GNAT"/>
    <property type="match status" value="1"/>
</dbReference>
<accession>A0A918T4T5</accession>
<dbReference type="Gene3D" id="3.40.630.30">
    <property type="match status" value="1"/>
</dbReference>
<feature type="domain" description="N-acetyltransferase" evidence="1">
    <location>
        <begin position="138"/>
        <end position="273"/>
    </location>
</feature>
<dbReference type="Proteomes" id="UP000644020">
    <property type="component" value="Unassembled WGS sequence"/>
</dbReference>
<dbReference type="AlphaFoldDB" id="A0A918T4T5"/>
<organism evidence="2 3">
    <name type="scientific">Streptomyces termitum</name>
    <dbReference type="NCBI Taxonomy" id="67368"/>
    <lineage>
        <taxon>Bacteria</taxon>
        <taxon>Bacillati</taxon>
        <taxon>Actinomycetota</taxon>
        <taxon>Actinomycetes</taxon>
        <taxon>Kitasatosporales</taxon>
        <taxon>Streptomycetaceae</taxon>
        <taxon>Streptomyces</taxon>
    </lineage>
</organism>
<proteinExistence type="predicted"/>
<sequence length="273" mass="29081">MTRMRSEPPAPVPGPPADPARLLALYDLRLRREARPDGPGCRIERTGAVVRQTGPAHAWNGVLWSGLDARTADAAIAGQIAHYRALGLPFEWKLYGHDGPADLGERLRAAGFVPEEPETLLVAEASALPAEVPLPPGVVLREATGEEGVRQVVEVHERAFGTDGGPLRRALLDALAASPRTVTAVVALADGVPVGAARLELYPGTGFAGLWGGGIVEEWRGRGLYRALVAHRARLAAARGHHLLHVDALPTSRPILQRLGFTALTTTTPHRYG</sequence>
<dbReference type="Pfam" id="PF00583">
    <property type="entry name" value="Acetyltransf_1"/>
    <property type="match status" value="1"/>
</dbReference>
<evidence type="ECO:0000259" key="1">
    <source>
        <dbReference type="PROSITE" id="PS51186"/>
    </source>
</evidence>
<keyword evidence="3" id="KW-1185">Reference proteome</keyword>
<reference evidence="2" key="1">
    <citation type="journal article" date="2014" name="Int. J. Syst. Evol. Microbiol.">
        <title>Complete genome sequence of Corynebacterium casei LMG S-19264T (=DSM 44701T), isolated from a smear-ripened cheese.</title>
        <authorList>
            <consortium name="US DOE Joint Genome Institute (JGI-PGF)"/>
            <person name="Walter F."/>
            <person name="Albersmeier A."/>
            <person name="Kalinowski J."/>
            <person name="Ruckert C."/>
        </authorList>
    </citation>
    <scope>NUCLEOTIDE SEQUENCE</scope>
    <source>
        <strain evidence="2">JCM 4518</strain>
    </source>
</reference>
<gene>
    <name evidence="2" type="ORF">GCM10010305_41160</name>
</gene>